<keyword evidence="1" id="KW-0472">Membrane</keyword>
<reference evidence="3" key="1">
    <citation type="submission" date="2016-10" db="EMBL/GenBank/DDBJ databases">
        <authorList>
            <person name="Varghese N."/>
            <person name="Submissions S."/>
        </authorList>
    </citation>
    <scope>NUCLEOTIDE SEQUENCE [LARGE SCALE GENOMIC DNA]</scope>
    <source>
        <strain evidence="3">DS-12</strain>
    </source>
</reference>
<feature type="transmembrane region" description="Helical" evidence="1">
    <location>
        <begin position="7"/>
        <end position="26"/>
    </location>
</feature>
<name>A0A1I5AJQ4_9FLAO</name>
<keyword evidence="1" id="KW-1133">Transmembrane helix</keyword>
<accession>A0A1I5AJQ4</accession>
<protein>
    <submittedName>
        <fullName evidence="2">Uncharacterized protein</fullName>
    </submittedName>
</protein>
<keyword evidence="3" id="KW-1185">Reference proteome</keyword>
<sequence>MKERVSYIIGALIIYFIAGILVSYFGNSSIDWKFVIIWMLGMSVFDYFIIRNIKKWISQKNKKV</sequence>
<dbReference type="STRING" id="913024.SAMN05421741_10873"/>
<feature type="transmembrane region" description="Helical" evidence="1">
    <location>
        <begin position="32"/>
        <end position="50"/>
    </location>
</feature>
<evidence type="ECO:0000313" key="2">
    <source>
        <dbReference type="EMBL" id="SFN62721.1"/>
    </source>
</evidence>
<proteinExistence type="predicted"/>
<keyword evidence="1" id="KW-0812">Transmembrane</keyword>
<gene>
    <name evidence="2" type="ORF">SAMN05421741_10873</name>
</gene>
<dbReference type="Proteomes" id="UP000199036">
    <property type="component" value="Unassembled WGS sequence"/>
</dbReference>
<evidence type="ECO:0000256" key="1">
    <source>
        <dbReference type="SAM" id="Phobius"/>
    </source>
</evidence>
<organism evidence="2 3">
    <name type="scientific">Paenimyroides ummariense</name>
    <dbReference type="NCBI Taxonomy" id="913024"/>
    <lineage>
        <taxon>Bacteria</taxon>
        <taxon>Pseudomonadati</taxon>
        <taxon>Bacteroidota</taxon>
        <taxon>Flavobacteriia</taxon>
        <taxon>Flavobacteriales</taxon>
        <taxon>Flavobacteriaceae</taxon>
        <taxon>Paenimyroides</taxon>
    </lineage>
</organism>
<dbReference type="EMBL" id="FOVI01000008">
    <property type="protein sequence ID" value="SFN62721.1"/>
    <property type="molecule type" value="Genomic_DNA"/>
</dbReference>
<evidence type="ECO:0000313" key="3">
    <source>
        <dbReference type="Proteomes" id="UP000199036"/>
    </source>
</evidence>
<dbReference type="AlphaFoldDB" id="A0A1I5AJQ4"/>
<dbReference type="OrthoDB" id="1376697at2"/>
<dbReference type="RefSeq" id="WP_091521769.1">
    <property type="nucleotide sequence ID" value="NZ_FOVI01000008.1"/>
</dbReference>